<accession>A0A672IL91</accession>
<dbReference type="OMA" id="YSCETCW"/>
<dbReference type="InParanoid" id="A0A672IL91"/>
<evidence type="ECO:0000256" key="10">
    <source>
        <dbReference type="ARBA" id="ARBA00023242"/>
    </source>
</evidence>
<dbReference type="GO" id="GO:0000981">
    <property type="term" value="F:DNA-binding transcription factor activity, RNA polymerase II-specific"/>
    <property type="evidence" value="ECO:0007669"/>
    <property type="project" value="TreeGrafter"/>
</dbReference>
<keyword evidence="5 11" id="KW-0863">Zinc-finger</keyword>
<dbReference type="SMART" id="SM00355">
    <property type="entry name" value="ZnF_C2H2"/>
    <property type="match status" value="4"/>
</dbReference>
<dbReference type="FunFam" id="3.30.160.60:FF:002343">
    <property type="entry name" value="Zinc finger protein 33A"/>
    <property type="match status" value="1"/>
</dbReference>
<dbReference type="GO" id="GO:0008270">
    <property type="term" value="F:zinc ion binding"/>
    <property type="evidence" value="ECO:0007669"/>
    <property type="project" value="UniProtKB-KW"/>
</dbReference>
<dbReference type="GeneID" id="115404544"/>
<evidence type="ECO:0000256" key="9">
    <source>
        <dbReference type="ARBA" id="ARBA00023163"/>
    </source>
</evidence>
<organism evidence="14 15">
    <name type="scientific">Salarias fasciatus</name>
    <name type="common">Jewelled blenny</name>
    <name type="synonym">Blennius fasciatus</name>
    <dbReference type="NCBI Taxonomy" id="181472"/>
    <lineage>
        <taxon>Eukaryota</taxon>
        <taxon>Metazoa</taxon>
        <taxon>Chordata</taxon>
        <taxon>Craniata</taxon>
        <taxon>Vertebrata</taxon>
        <taxon>Euteleostomi</taxon>
        <taxon>Actinopterygii</taxon>
        <taxon>Neopterygii</taxon>
        <taxon>Teleostei</taxon>
        <taxon>Neoteleostei</taxon>
        <taxon>Acanthomorphata</taxon>
        <taxon>Ovalentaria</taxon>
        <taxon>Blenniimorphae</taxon>
        <taxon>Blenniiformes</taxon>
        <taxon>Blennioidei</taxon>
        <taxon>Blenniidae</taxon>
        <taxon>Salariinae</taxon>
        <taxon>Salarias</taxon>
    </lineage>
</organism>
<feature type="region of interest" description="Disordered" evidence="12">
    <location>
        <begin position="78"/>
        <end position="242"/>
    </location>
</feature>
<evidence type="ECO:0000256" key="3">
    <source>
        <dbReference type="ARBA" id="ARBA00022723"/>
    </source>
</evidence>
<dbReference type="SUPFAM" id="SSF57667">
    <property type="entry name" value="beta-beta-alpha zinc fingers"/>
    <property type="match status" value="2"/>
</dbReference>
<sequence length="417" mass="47955">MTAVQALREFITQKLTAAAGEIFTAFEQTIVQYQEEIDRQNRLLEVCLKPRVRLRRAELQQHRDWREEQLFKQETSCCLEQGEPEPEPPHIREEQQEPEPPQIKEEQEDTEPLLINEEQQEPEPPQIKEEQQEPEPPLINKEKEPEPPHIREEQEPEPPQVKEEQQDPEPPQTEDQEELGSGWDGEQPVLRFEGDSFKVPSVEKLNDQREPAAENSEDSEQLLSQDSEVHHEKKRRSEPAVNAEVRAAAVSQSDGVENALMSENQGEGGKVLWERTPGQHVLKKTKLSPKGEPVPDKKKTCGTCGKRVTHLALHMRTHSGERPYSCETCGKRFKQRSTLLRHSRTHSGEKPYSCETCGKSFGLDSTLFRHIRAHRGVKPFSCGRCGKSICRHSTLFHHMRTHTGEKLYSCETCWKTL</sequence>
<protein>
    <submittedName>
        <fullName evidence="14">Zinc finger and SCAN domain-containing protein 2-like</fullName>
    </submittedName>
</protein>
<reference evidence="14" key="1">
    <citation type="submission" date="2019-06" db="EMBL/GenBank/DDBJ databases">
        <authorList>
            <consortium name="Wellcome Sanger Institute Data Sharing"/>
        </authorList>
    </citation>
    <scope>NUCLEOTIDE SEQUENCE [LARGE SCALE GENOMIC DNA]</scope>
</reference>
<dbReference type="OrthoDB" id="6077919at2759"/>
<evidence type="ECO:0000256" key="12">
    <source>
        <dbReference type="SAM" id="MobiDB-lite"/>
    </source>
</evidence>
<dbReference type="GO" id="GO:0000978">
    <property type="term" value="F:RNA polymerase II cis-regulatory region sequence-specific DNA binding"/>
    <property type="evidence" value="ECO:0007669"/>
    <property type="project" value="TreeGrafter"/>
</dbReference>
<evidence type="ECO:0000313" key="14">
    <source>
        <dbReference type="Ensembl" id="ENSSFAP00005041620.1"/>
    </source>
</evidence>
<dbReference type="Gene3D" id="3.30.160.60">
    <property type="entry name" value="Classic Zinc Finger"/>
    <property type="match status" value="4"/>
</dbReference>
<feature type="domain" description="C2H2-type" evidence="13">
    <location>
        <begin position="352"/>
        <end position="379"/>
    </location>
</feature>
<keyword evidence="4" id="KW-0677">Repeat</keyword>
<feature type="domain" description="C2H2-type" evidence="13">
    <location>
        <begin position="324"/>
        <end position="351"/>
    </location>
</feature>
<keyword evidence="9" id="KW-0804">Transcription</keyword>
<evidence type="ECO:0000256" key="5">
    <source>
        <dbReference type="ARBA" id="ARBA00022771"/>
    </source>
</evidence>
<feature type="domain" description="C2H2-type" evidence="13">
    <location>
        <begin position="301"/>
        <end position="323"/>
    </location>
</feature>
<keyword evidence="6" id="KW-0862">Zinc</keyword>
<evidence type="ECO:0000256" key="4">
    <source>
        <dbReference type="ARBA" id="ARBA00022737"/>
    </source>
</evidence>
<evidence type="ECO:0000256" key="8">
    <source>
        <dbReference type="ARBA" id="ARBA00023125"/>
    </source>
</evidence>
<dbReference type="InterPro" id="IPR013087">
    <property type="entry name" value="Znf_C2H2_type"/>
</dbReference>
<feature type="compositionally biased region" description="Basic and acidic residues" evidence="12">
    <location>
        <begin position="140"/>
        <end position="153"/>
    </location>
</feature>
<dbReference type="PANTHER" id="PTHR23226">
    <property type="entry name" value="ZINC FINGER AND SCAN DOMAIN-CONTAINING"/>
    <property type="match status" value="1"/>
</dbReference>
<comment type="subcellular location">
    <subcellularLocation>
        <location evidence="1">Nucleus</location>
    </subcellularLocation>
</comment>
<dbReference type="PROSITE" id="PS00028">
    <property type="entry name" value="ZINC_FINGER_C2H2_1"/>
    <property type="match status" value="3"/>
</dbReference>
<name>A0A672IL91_SALFA</name>
<gene>
    <name evidence="14" type="primary">LOC115404544</name>
</gene>
<feature type="compositionally biased region" description="Basic and acidic residues" evidence="12">
    <location>
        <begin position="227"/>
        <end position="238"/>
    </location>
</feature>
<dbReference type="GO" id="GO:0005634">
    <property type="term" value="C:nucleus"/>
    <property type="evidence" value="ECO:0007669"/>
    <property type="project" value="UniProtKB-SubCell"/>
</dbReference>
<evidence type="ECO:0000256" key="6">
    <source>
        <dbReference type="ARBA" id="ARBA00022833"/>
    </source>
</evidence>
<keyword evidence="8" id="KW-0238">DNA-binding</keyword>
<reference evidence="14" key="2">
    <citation type="submission" date="2025-08" db="UniProtKB">
        <authorList>
            <consortium name="Ensembl"/>
        </authorList>
    </citation>
    <scope>IDENTIFICATION</scope>
</reference>
<evidence type="ECO:0000256" key="11">
    <source>
        <dbReference type="PROSITE-ProRule" id="PRU00042"/>
    </source>
</evidence>
<keyword evidence="3" id="KW-0479">Metal-binding</keyword>
<keyword evidence="10" id="KW-0539">Nucleus</keyword>
<feature type="domain" description="C2H2-type" evidence="13">
    <location>
        <begin position="380"/>
        <end position="407"/>
    </location>
</feature>
<dbReference type="FunFam" id="3.30.160.60:FF:000931">
    <property type="entry name" value="zinc finger protein 697"/>
    <property type="match status" value="1"/>
</dbReference>
<comment type="similarity">
    <text evidence="2">Belongs to the krueppel C2H2-type zinc-finger protein family.</text>
</comment>
<evidence type="ECO:0000256" key="1">
    <source>
        <dbReference type="ARBA" id="ARBA00004123"/>
    </source>
</evidence>
<keyword evidence="15" id="KW-1185">Reference proteome</keyword>
<evidence type="ECO:0000259" key="13">
    <source>
        <dbReference type="PROSITE" id="PS50157"/>
    </source>
</evidence>
<evidence type="ECO:0000313" key="15">
    <source>
        <dbReference type="Proteomes" id="UP000472267"/>
    </source>
</evidence>
<dbReference type="FunFam" id="3.30.160.60:FF:000100">
    <property type="entry name" value="Zinc finger 45-like"/>
    <property type="match status" value="1"/>
</dbReference>
<proteinExistence type="inferred from homology"/>
<reference evidence="14" key="3">
    <citation type="submission" date="2025-09" db="UniProtKB">
        <authorList>
            <consortium name="Ensembl"/>
        </authorList>
    </citation>
    <scope>IDENTIFICATION</scope>
</reference>
<dbReference type="AlphaFoldDB" id="A0A672IL91"/>
<evidence type="ECO:0000256" key="7">
    <source>
        <dbReference type="ARBA" id="ARBA00023015"/>
    </source>
</evidence>
<dbReference type="PANTHER" id="PTHR23226:SF416">
    <property type="entry name" value="FI01424P"/>
    <property type="match status" value="1"/>
</dbReference>
<dbReference type="PROSITE" id="PS50157">
    <property type="entry name" value="ZINC_FINGER_C2H2_2"/>
    <property type="match status" value="4"/>
</dbReference>
<dbReference type="Pfam" id="PF00096">
    <property type="entry name" value="zf-C2H2"/>
    <property type="match status" value="3"/>
</dbReference>
<keyword evidence="7" id="KW-0805">Transcription regulation</keyword>
<evidence type="ECO:0000256" key="2">
    <source>
        <dbReference type="ARBA" id="ARBA00006991"/>
    </source>
</evidence>
<dbReference type="RefSeq" id="XP_029969784.1">
    <property type="nucleotide sequence ID" value="XM_030113924.1"/>
</dbReference>
<dbReference type="Proteomes" id="UP000472267">
    <property type="component" value="Chromosome 17"/>
</dbReference>
<dbReference type="Ensembl" id="ENSSFAT00005043141.1">
    <property type="protein sequence ID" value="ENSSFAP00005041620.1"/>
    <property type="gene ID" value="ENSSFAG00005020675.1"/>
</dbReference>
<dbReference type="InterPro" id="IPR036236">
    <property type="entry name" value="Znf_C2H2_sf"/>
</dbReference>